<keyword evidence="7" id="KW-0238">DNA-binding</keyword>
<protein>
    <recommendedName>
        <fullName evidence="4">Protection of telomeres protein 1</fullName>
    </recommendedName>
</protein>
<evidence type="ECO:0000256" key="8">
    <source>
        <dbReference type="ARBA" id="ARBA00023242"/>
    </source>
</evidence>
<dbReference type="InterPro" id="IPR028389">
    <property type="entry name" value="POT1"/>
</dbReference>
<dbReference type="InParanoid" id="A0A3Q0KHZ1"/>
<dbReference type="SMART" id="SM00976">
    <property type="entry name" value="Telo_bind"/>
    <property type="match status" value="1"/>
</dbReference>
<name>A0A3Q0KHZ1_SCHMA</name>
<dbReference type="GO" id="GO:0010521">
    <property type="term" value="F:telomerase inhibitor activity"/>
    <property type="evidence" value="ECO:0007669"/>
    <property type="project" value="TreeGrafter"/>
</dbReference>
<dbReference type="InterPro" id="IPR032042">
    <property type="entry name" value="POT1PC"/>
</dbReference>
<keyword evidence="10" id="KW-1185">Reference proteome</keyword>
<dbReference type="Proteomes" id="UP000008854">
    <property type="component" value="Unassembled WGS sequence"/>
</dbReference>
<dbReference type="PANTHER" id="PTHR14513:SF0">
    <property type="entry name" value="PROTECTION OF TELOMERES PROTEIN 1"/>
    <property type="match status" value="1"/>
</dbReference>
<evidence type="ECO:0000313" key="11">
    <source>
        <dbReference type="WBParaSite" id="Smp_076050.1"/>
    </source>
</evidence>
<evidence type="ECO:0000256" key="6">
    <source>
        <dbReference type="ARBA" id="ARBA00022895"/>
    </source>
</evidence>
<dbReference type="GO" id="GO:0000783">
    <property type="term" value="C:nuclear telomere cap complex"/>
    <property type="evidence" value="ECO:0007669"/>
    <property type="project" value="TreeGrafter"/>
</dbReference>
<organism evidence="10 11">
    <name type="scientific">Schistosoma mansoni</name>
    <name type="common">Blood fluke</name>
    <dbReference type="NCBI Taxonomy" id="6183"/>
    <lineage>
        <taxon>Eukaryota</taxon>
        <taxon>Metazoa</taxon>
        <taxon>Spiralia</taxon>
        <taxon>Lophotrochozoa</taxon>
        <taxon>Platyhelminthes</taxon>
        <taxon>Trematoda</taxon>
        <taxon>Digenea</taxon>
        <taxon>Strigeidida</taxon>
        <taxon>Schistosomatoidea</taxon>
        <taxon>Schistosomatidae</taxon>
        <taxon>Schistosoma</taxon>
    </lineage>
</organism>
<keyword evidence="6" id="KW-0779">Telomere</keyword>
<evidence type="ECO:0000256" key="4">
    <source>
        <dbReference type="ARBA" id="ARBA00015253"/>
    </source>
</evidence>
<reference evidence="11" key="2">
    <citation type="submission" date="2018-12" db="UniProtKB">
        <authorList>
            <consortium name="WormBaseParasite"/>
        </authorList>
    </citation>
    <scope>IDENTIFICATION</scope>
    <source>
        <strain evidence="11">Puerto Rican</strain>
    </source>
</reference>
<evidence type="ECO:0000256" key="2">
    <source>
        <dbReference type="ARBA" id="ARBA00004574"/>
    </source>
</evidence>
<dbReference type="GO" id="GO:0098505">
    <property type="term" value="F:G-rich strand telomeric DNA binding"/>
    <property type="evidence" value="ECO:0007669"/>
    <property type="project" value="TreeGrafter"/>
</dbReference>
<evidence type="ECO:0000256" key="5">
    <source>
        <dbReference type="ARBA" id="ARBA00022454"/>
    </source>
</evidence>
<evidence type="ECO:0000313" key="10">
    <source>
        <dbReference type="Proteomes" id="UP000008854"/>
    </source>
</evidence>
<dbReference type="WBParaSite" id="Smp_076050.1">
    <property type="protein sequence ID" value="Smp_076050.1"/>
    <property type="gene ID" value="Smp_076050"/>
</dbReference>
<comment type="similarity">
    <text evidence="3">Belongs to the telombin family.</text>
</comment>
<dbReference type="Pfam" id="PF02765">
    <property type="entry name" value="POT1"/>
    <property type="match status" value="1"/>
</dbReference>
<evidence type="ECO:0000259" key="9">
    <source>
        <dbReference type="SMART" id="SM00976"/>
    </source>
</evidence>
<dbReference type="STRING" id="6183.A0A3Q0KHZ1"/>
<evidence type="ECO:0000256" key="7">
    <source>
        <dbReference type="ARBA" id="ARBA00023125"/>
    </source>
</evidence>
<feature type="domain" description="Telomeric single stranded DNA binding POT1/Cdc13" evidence="9">
    <location>
        <begin position="6"/>
        <end position="138"/>
    </location>
</feature>
<reference evidence="10" key="1">
    <citation type="journal article" date="2012" name="PLoS Negl. Trop. Dis.">
        <title>A systematically improved high quality genome and transcriptome of the human blood fluke Schistosoma mansoni.</title>
        <authorList>
            <person name="Protasio A.V."/>
            <person name="Tsai I.J."/>
            <person name="Babbage A."/>
            <person name="Nichol S."/>
            <person name="Hunt M."/>
            <person name="Aslett M.A."/>
            <person name="De Silva N."/>
            <person name="Velarde G.S."/>
            <person name="Anderson T.J."/>
            <person name="Clark R.C."/>
            <person name="Davidson C."/>
            <person name="Dillon G.P."/>
            <person name="Holroyd N.E."/>
            <person name="LoVerde P.T."/>
            <person name="Lloyd C."/>
            <person name="McQuillan J."/>
            <person name="Oliveira G."/>
            <person name="Otto T.D."/>
            <person name="Parker-Manuel S.J."/>
            <person name="Quail M.A."/>
            <person name="Wilson R.A."/>
            <person name="Zerlotini A."/>
            <person name="Dunne D.W."/>
            <person name="Berriman M."/>
        </authorList>
    </citation>
    <scope>NUCLEOTIDE SEQUENCE [LARGE SCALE GENOMIC DNA]</scope>
    <source>
        <strain evidence="10">Puerto Rican</strain>
    </source>
</reference>
<sequence>MSRYKYVDLKSASGSVNVIAIVKHVKKPKKTKGSSYSLFFSITDPSLNGDKMSCIVFHDAEGNLPQIKNPGDIIIMHRLVIKQYNGRNQGCGYGATGFSAAVFSGVRLDPLTPFKSNTRCTFGDEELRVIERLREWYISPSCPVERENIQISSEQGGNEVNRTITSGIKRLDLLNGEEYCTIEGQIISIYNSVEIDNRIVLYIWDGPQSNNKQSTVFIGLPQDHLLQLLPYSQHDPHLAALTGHNLQQWNENIVKNYETYAEEDLDKVLESNFSSNSMETFRDWSVPISIYDEYAISEPIVNIKPGDLIRIHNVHVSCSRQKNDHSCGLQLRLHGNGHKFGRGIKYLGNKCLLMNYLNDTLFTSGDDANILDEANRYGLLDSLKRGINLRPPLLKPKCELLPYELQYPLTISQIRNIPVIVNEKQRQLSDWDLLYPIQTEFAPSIPPDSWLTCTDLLISESYLNVVYTRLCARVVDIAPLDVKALKDCLLLTCSNCSFSIRGSSISDDDEALCECGSCLSILPLFFLHLEDPSGNLILTVTGHNVISLINSLVDDDLRPCINNDTWWTGLIFEMKELQNIGISPDKIVLEQCRRLLGQWIDVAVKISWSKKSIPGTTNTENDNDLQFHINDWDFV</sequence>
<evidence type="ECO:0000256" key="1">
    <source>
        <dbReference type="ARBA" id="ARBA00004123"/>
    </source>
</evidence>
<keyword evidence="8" id="KW-0539">Nucleus</keyword>
<dbReference type="PANTHER" id="PTHR14513">
    <property type="entry name" value="PROTECTION OF TELOMERES 1"/>
    <property type="match status" value="1"/>
</dbReference>
<evidence type="ECO:0000256" key="3">
    <source>
        <dbReference type="ARBA" id="ARBA00008442"/>
    </source>
</evidence>
<dbReference type="GO" id="GO:0016233">
    <property type="term" value="P:telomere capping"/>
    <property type="evidence" value="ECO:0007669"/>
    <property type="project" value="TreeGrafter"/>
</dbReference>
<dbReference type="GO" id="GO:0032210">
    <property type="term" value="P:regulation of telomere maintenance via telomerase"/>
    <property type="evidence" value="ECO:0007669"/>
    <property type="project" value="TreeGrafter"/>
</dbReference>
<dbReference type="InterPro" id="IPR012340">
    <property type="entry name" value="NA-bd_OB-fold"/>
</dbReference>
<dbReference type="ExpressionAtlas" id="A0A3Q0KHZ1">
    <property type="expression patterns" value="baseline"/>
</dbReference>
<dbReference type="SUPFAM" id="SSF50249">
    <property type="entry name" value="Nucleic acid-binding proteins"/>
    <property type="match status" value="2"/>
</dbReference>
<dbReference type="AlphaFoldDB" id="A0A3Q0KHZ1"/>
<dbReference type="InterPro" id="IPR011564">
    <property type="entry name" value="Telomer_end-bd_POT1/Cdc13"/>
</dbReference>
<accession>A0A3Q0KHZ1</accession>
<dbReference type="Pfam" id="PF16686">
    <property type="entry name" value="POT1PC"/>
    <property type="match status" value="1"/>
</dbReference>
<dbReference type="Gene3D" id="2.40.50.140">
    <property type="entry name" value="Nucleic acid-binding proteins"/>
    <property type="match status" value="2"/>
</dbReference>
<keyword evidence="5" id="KW-0158">Chromosome</keyword>
<comment type="subcellular location">
    <subcellularLocation>
        <location evidence="2">Chromosome</location>
        <location evidence="2">Telomere</location>
    </subcellularLocation>
    <subcellularLocation>
        <location evidence="1">Nucleus</location>
    </subcellularLocation>
</comment>
<dbReference type="CDD" id="cd04497">
    <property type="entry name" value="hPOT1_OB1_like"/>
    <property type="match status" value="1"/>
</dbReference>
<proteinExistence type="inferred from homology"/>